<evidence type="ECO:0000313" key="2">
    <source>
        <dbReference type="WBParaSite" id="PS1159_v2.g19506.t1"/>
    </source>
</evidence>
<name>A0AC35FPM0_9BILA</name>
<reference evidence="2" key="1">
    <citation type="submission" date="2022-11" db="UniProtKB">
        <authorList>
            <consortium name="WormBaseParasite"/>
        </authorList>
    </citation>
    <scope>IDENTIFICATION</scope>
</reference>
<sequence>MNDMLKNHVRQPPLEYNKPLKVYVGMYLESLGKFKESEMSFDVDIYIYTSWRDPSLAHINGVWTINDDAHRKKIWLPDLYFANARSASFHDVTVPNFNLYVDMQGTIAYSLRTTLTVACALDLHDYPMDNQMCSVKALSYSFTEEHVEIRWFNTTPISSNENIALPEFNLYKTNASYCDGIYEYSVTANKRKKGKFSCLAADIYLQRSLGHNLLQTYIPLGGIVIVGFTSFFIDRRATPARVTLTFMTLVSLTSLGNGMRFALPQVSYAKAIDFYFFACMLFVFAALIEFALVNSYMRKSEKYEKLATKYKDKKDTEKYMASPIIFSAFQKSYEQMMKMNRRRSSAAGFFDNFRKRGSGSQSKVKFSEVQTQESSSSENESDHSYFDYKNKQTTGNINTSFYDNVPTSETGLLKPKSSIKANGNVVIQTCDVSSSDEINKETLKQAKRERQRSASVAPNKKLSTQYQEFSHVLSRKALNIDKMSRILFPLLFTIFNMIYWAFYLYRRAITKK</sequence>
<protein>
    <submittedName>
        <fullName evidence="2">Uncharacterized protein</fullName>
    </submittedName>
</protein>
<accession>A0AC35FPM0</accession>
<evidence type="ECO:0000313" key="1">
    <source>
        <dbReference type="Proteomes" id="UP000887580"/>
    </source>
</evidence>
<dbReference type="WBParaSite" id="PS1159_v2.g19506.t1">
    <property type="protein sequence ID" value="PS1159_v2.g19506.t1"/>
    <property type="gene ID" value="PS1159_v2.g19506"/>
</dbReference>
<organism evidence="1 2">
    <name type="scientific">Panagrolaimus sp. PS1159</name>
    <dbReference type="NCBI Taxonomy" id="55785"/>
    <lineage>
        <taxon>Eukaryota</taxon>
        <taxon>Metazoa</taxon>
        <taxon>Ecdysozoa</taxon>
        <taxon>Nematoda</taxon>
        <taxon>Chromadorea</taxon>
        <taxon>Rhabditida</taxon>
        <taxon>Tylenchina</taxon>
        <taxon>Panagrolaimomorpha</taxon>
        <taxon>Panagrolaimoidea</taxon>
        <taxon>Panagrolaimidae</taxon>
        <taxon>Panagrolaimus</taxon>
    </lineage>
</organism>
<proteinExistence type="predicted"/>
<dbReference type="Proteomes" id="UP000887580">
    <property type="component" value="Unplaced"/>
</dbReference>